<dbReference type="RefSeq" id="WP_060817698.1">
    <property type="nucleotide sequence ID" value="NZ_FCOC02000002.1"/>
</dbReference>
<sequence>MAQEYDAEIGRTLGWDLASYGWTPRNDAPAHVLEGHAEGKARFGPNTKVPTRFERKWLQLRQNALRRGKIVDAAITPRFIEFIDYPTCPVTLVEMTHSTGADTDWSVDRVNNDGAYADGNLIVMSVRANKAKGSKSLLDVKELLANWEPLPGLSFRESFRLLSLMEKPCSSPTAQEPRNTLFTRLCFGTARTNYQNLQHILVMCTTVDSSKRNAMFRTLSDAHTHADSRASASLLKLAYEKLVKRMQSVDYMYDACSDEAFQTLLRRWVETIPSTRRKAFDAKLEAITGGSGIPKEVLRTWALESKGRFADW</sequence>
<gene>
    <name evidence="1" type="ORF">AWB64_01257</name>
</gene>
<accession>A0A158FHJ2</accession>
<reference evidence="1 2" key="1">
    <citation type="submission" date="2016-01" db="EMBL/GenBank/DDBJ databases">
        <authorList>
            <person name="Oliw E.H."/>
        </authorList>
    </citation>
    <scope>NUCLEOTIDE SEQUENCE [LARGE SCALE GENOMIC DNA]</scope>
    <source>
        <strain evidence="1">LMG 22029</strain>
    </source>
</reference>
<organism evidence="1 2">
    <name type="scientific">Caballeronia sordidicola</name>
    <name type="common">Burkholderia sordidicola</name>
    <dbReference type="NCBI Taxonomy" id="196367"/>
    <lineage>
        <taxon>Bacteria</taxon>
        <taxon>Pseudomonadati</taxon>
        <taxon>Pseudomonadota</taxon>
        <taxon>Betaproteobacteria</taxon>
        <taxon>Burkholderiales</taxon>
        <taxon>Burkholderiaceae</taxon>
        <taxon>Caballeronia</taxon>
    </lineage>
</organism>
<dbReference type="Proteomes" id="UP000054893">
    <property type="component" value="Unassembled WGS sequence"/>
</dbReference>
<dbReference type="AlphaFoldDB" id="A0A158FHJ2"/>
<dbReference type="OrthoDB" id="9129493at2"/>
<evidence type="ECO:0000313" key="2">
    <source>
        <dbReference type="Proteomes" id="UP000054893"/>
    </source>
</evidence>
<name>A0A158FHJ2_CABSO</name>
<evidence type="ECO:0000313" key="1">
    <source>
        <dbReference type="EMBL" id="SAL18510.1"/>
    </source>
</evidence>
<dbReference type="EMBL" id="FCOC02000002">
    <property type="protein sequence ID" value="SAL18510.1"/>
    <property type="molecule type" value="Genomic_DNA"/>
</dbReference>
<protein>
    <submittedName>
        <fullName evidence="1">Uncharacterized protein</fullName>
    </submittedName>
</protein>
<proteinExistence type="predicted"/>